<protein>
    <recommendedName>
        <fullName evidence="5">Phage tail assembly protein</fullName>
    </recommendedName>
</protein>
<reference evidence="3 4" key="1">
    <citation type="submission" date="2019-06" db="EMBL/GenBank/DDBJ databases">
        <title>Draft genome sequence of [Clostridium] clostridioforme NBRC 113352.</title>
        <authorList>
            <person name="Miura T."/>
            <person name="Furukawa M."/>
            <person name="Shimamura M."/>
            <person name="Ohyama Y."/>
            <person name="Yamazoe A."/>
            <person name="Kawasaki H."/>
        </authorList>
    </citation>
    <scope>NUCLEOTIDE SEQUENCE [LARGE SCALE GENOMIC DNA]</scope>
    <source>
        <strain evidence="3 4">NBRC 113352</strain>
    </source>
</reference>
<evidence type="ECO:0000313" key="4">
    <source>
        <dbReference type="Proteomes" id="UP000315200"/>
    </source>
</evidence>
<dbReference type="EMBL" id="BJLB01000001">
    <property type="protein sequence ID" value="GEA39158.1"/>
    <property type="molecule type" value="Genomic_DNA"/>
</dbReference>
<evidence type="ECO:0000256" key="1">
    <source>
        <dbReference type="SAM" id="MobiDB-lite"/>
    </source>
</evidence>
<gene>
    <name evidence="2" type="ORF">Ccl03g_45260</name>
    <name evidence="3" type="ORF">Ccl03g_48710</name>
</gene>
<feature type="compositionally biased region" description="Polar residues" evidence="1">
    <location>
        <begin position="1"/>
        <end position="10"/>
    </location>
</feature>
<accession>A0A829WCQ7</accession>
<name>A0A829WCQ7_9FIRM</name>
<comment type="caution">
    <text evidence="3">The sequence shown here is derived from an EMBL/GenBank/DDBJ whole genome shotgun (WGS) entry which is preliminary data.</text>
</comment>
<dbReference type="AlphaFoldDB" id="A0A829WCQ7"/>
<evidence type="ECO:0008006" key="5">
    <source>
        <dbReference type="Google" id="ProtNLM"/>
    </source>
</evidence>
<proteinExistence type="predicted"/>
<dbReference type="Proteomes" id="UP000315200">
    <property type="component" value="Unassembled WGS sequence"/>
</dbReference>
<organism evidence="3 4">
    <name type="scientific">Enterocloster clostridioformis</name>
    <dbReference type="NCBI Taxonomy" id="1531"/>
    <lineage>
        <taxon>Bacteria</taxon>
        <taxon>Bacillati</taxon>
        <taxon>Bacillota</taxon>
        <taxon>Clostridia</taxon>
        <taxon>Lachnospirales</taxon>
        <taxon>Lachnospiraceae</taxon>
        <taxon>Enterocloster</taxon>
    </lineage>
</organism>
<dbReference type="RefSeq" id="WP_243129132.1">
    <property type="nucleotide sequence ID" value="NZ_BJLB01000001.1"/>
</dbReference>
<dbReference type="GeneID" id="97208068"/>
<dbReference type="EMBL" id="BJLB01000001">
    <property type="protein sequence ID" value="GEA38813.1"/>
    <property type="molecule type" value="Genomic_DNA"/>
</dbReference>
<feature type="region of interest" description="Disordered" evidence="1">
    <location>
        <begin position="1"/>
        <end position="38"/>
    </location>
</feature>
<sequence>MENKNVNTTGMQEADAAEEQEMEMQQAQASGTVDFNKKKEEKQASLNYTHKFIKPVTIMGKQYSSMTFYYENLTGDDLEAIEAEMQAQNLYALSPEISGAFQSRLAARAAGVASDEIRHLPMKDYMKIKNSARDFLLSLN</sequence>
<evidence type="ECO:0000313" key="2">
    <source>
        <dbReference type="EMBL" id="GEA38813.1"/>
    </source>
</evidence>
<evidence type="ECO:0000313" key="3">
    <source>
        <dbReference type="EMBL" id="GEA39158.1"/>
    </source>
</evidence>